<gene>
    <name evidence="1" type="ORF">EIKCOROL_00682</name>
</gene>
<comment type="caution">
    <text evidence="1">The sequence shown here is derived from an EMBL/GenBank/DDBJ whole genome shotgun (WGS) entry which is preliminary data.</text>
</comment>
<evidence type="ECO:0000313" key="2">
    <source>
        <dbReference type="Proteomes" id="UP000005837"/>
    </source>
</evidence>
<accession>C0DTK4</accession>
<dbReference type="Proteomes" id="UP000005837">
    <property type="component" value="Unassembled WGS sequence"/>
</dbReference>
<dbReference type="AlphaFoldDB" id="C0DTK4"/>
<proteinExistence type="predicted"/>
<dbReference type="HOGENOM" id="CLU_2034399_0_0_4"/>
<reference evidence="1 2" key="1">
    <citation type="submission" date="2009-01" db="EMBL/GenBank/DDBJ databases">
        <authorList>
            <person name="Fulton L."/>
            <person name="Clifton S."/>
            <person name="Chinwalla A.T."/>
            <person name="Mitreva M."/>
            <person name="Sodergren E."/>
            <person name="Weinstock G."/>
            <person name="Clifton S."/>
            <person name="Dooling D.J."/>
            <person name="Fulton B."/>
            <person name="Minx P."/>
            <person name="Pepin K.H."/>
            <person name="Johnson M."/>
            <person name="Bhonagiri V."/>
            <person name="Nash W.E."/>
            <person name="Mardis E.R."/>
            <person name="Wilson R.K."/>
        </authorList>
    </citation>
    <scope>NUCLEOTIDE SEQUENCE [LARGE SCALE GENOMIC DNA]</scope>
    <source>
        <strain evidence="1 2">ATCC 23834</strain>
    </source>
</reference>
<sequence length="121" mass="11884">MGGGHDAAGAVAEEYGQTVGSHDGAGGTAAAVESGIGFRRSAKVVGSVHYTVAVHLAQIDQRQGNIRLHAAAVFGHGGKVVAHVVAHVQAGETALTDAALAGGNQSVDIAGRGPIGVQEAT</sequence>
<dbReference type="EMBL" id="ACEA01000015">
    <property type="protein sequence ID" value="EEG24625.1"/>
    <property type="molecule type" value="Genomic_DNA"/>
</dbReference>
<name>C0DTK4_EIKCO</name>
<protein>
    <submittedName>
        <fullName evidence="1">Uncharacterized protein</fullName>
    </submittedName>
</protein>
<evidence type="ECO:0000313" key="1">
    <source>
        <dbReference type="EMBL" id="EEG24625.1"/>
    </source>
</evidence>
<organism evidence="1 2">
    <name type="scientific">Eikenella corrodens ATCC 23834</name>
    <dbReference type="NCBI Taxonomy" id="546274"/>
    <lineage>
        <taxon>Bacteria</taxon>
        <taxon>Pseudomonadati</taxon>
        <taxon>Pseudomonadota</taxon>
        <taxon>Betaproteobacteria</taxon>
        <taxon>Neisseriales</taxon>
        <taxon>Neisseriaceae</taxon>
        <taxon>Eikenella</taxon>
    </lineage>
</organism>